<proteinExistence type="predicted"/>
<feature type="chain" id="PRO_5016267706" description="DUF3108 domain-containing protein" evidence="1">
    <location>
        <begin position="25"/>
        <end position="263"/>
    </location>
</feature>
<dbReference type="AlphaFoldDB" id="A0A327W5T9"/>
<accession>A0A327W5T9</accession>
<keyword evidence="1" id="KW-0732">Signal</keyword>
<evidence type="ECO:0008006" key="4">
    <source>
        <dbReference type="Google" id="ProtNLM"/>
    </source>
</evidence>
<protein>
    <recommendedName>
        <fullName evidence="4">DUF3108 domain-containing protein</fullName>
    </recommendedName>
</protein>
<dbReference type="RefSeq" id="WP_146616225.1">
    <property type="nucleotide sequence ID" value="NZ_QLMA01000005.1"/>
</dbReference>
<dbReference type="OrthoDB" id="6057441at2"/>
<evidence type="ECO:0000313" key="2">
    <source>
        <dbReference type="EMBL" id="RAJ80348.1"/>
    </source>
</evidence>
<keyword evidence="3" id="KW-1185">Reference proteome</keyword>
<gene>
    <name evidence="2" type="ORF">CLV59_105457</name>
</gene>
<dbReference type="InterPro" id="IPR021457">
    <property type="entry name" value="DUF3108"/>
</dbReference>
<feature type="signal peptide" evidence="1">
    <location>
        <begin position="1"/>
        <end position="24"/>
    </location>
</feature>
<evidence type="ECO:0000313" key="3">
    <source>
        <dbReference type="Proteomes" id="UP000249819"/>
    </source>
</evidence>
<name>A0A327W5T9_9BACT</name>
<evidence type="ECO:0000256" key="1">
    <source>
        <dbReference type="SAM" id="SignalP"/>
    </source>
</evidence>
<dbReference type="Proteomes" id="UP000249819">
    <property type="component" value="Unassembled WGS sequence"/>
</dbReference>
<comment type="caution">
    <text evidence="2">The sequence shown here is derived from an EMBL/GenBank/DDBJ whole genome shotgun (WGS) entry which is preliminary data.</text>
</comment>
<dbReference type="EMBL" id="QLMA01000005">
    <property type="protein sequence ID" value="RAJ80348.1"/>
    <property type="molecule type" value="Genomic_DNA"/>
</dbReference>
<reference evidence="2 3" key="1">
    <citation type="submission" date="2018-06" db="EMBL/GenBank/DDBJ databases">
        <title>Genomic Encyclopedia of Archaeal and Bacterial Type Strains, Phase II (KMG-II): from individual species to whole genera.</title>
        <authorList>
            <person name="Goeker M."/>
        </authorList>
    </citation>
    <scope>NUCLEOTIDE SEQUENCE [LARGE SCALE GENOMIC DNA]</scope>
    <source>
        <strain evidence="2 3">DSM 29821</strain>
    </source>
</reference>
<organism evidence="2 3">
    <name type="scientific">Chitinophaga dinghuensis</name>
    <dbReference type="NCBI Taxonomy" id="1539050"/>
    <lineage>
        <taxon>Bacteria</taxon>
        <taxon>Pseudomonadati</taxon>
        <taxon>Bacteroidota</taxon>
        <taxon>Chitinophagia</taxon>
        <taxon>Chitinophagales</taxon>
        <taxon>Chitinophagaceae</taxon>
        <taxon>Chitinophaga</taxon>
    </lineage>
</organism>
<sequence>MQLTRIPFVFLSCLFLLTFTQVRAQQTDTISPAHIPLDTRYLKTGMRQYLVYFQAKGNDKQLWMSIWNREINRVIIDNTPVFETVQHWYSEDSTKYREFMSINSIDDFRPLYHMSKSAKETKAYVWSRTAIKGDTLSDNKAKDFRLDFDMPNYNWHLDLETFEMLPLAANKTFLIRFYDAGLTPPAYVTYRVIGTETIQTLDNQQVDCWKLYTEGTYSGGKYTQTYWISRKNHECLKEEDTMNDNLRRYKVKLPAFAPLLQKK</sequence>
<dbReference type="Pfam" id="PF11306">
    <property type="entry name" value="DUF3108"/>
    <property type="match status" value="1"/>
</dbReference>